<dbReference type="PANTHER" id="PTHR46337">
    <property type="entry name" value="RCC1-LIKE G EXCHANGING FACTOR-LIKE PROTEIN"/>
    <property type="match status" value="1"/>
</dbReference>
<dbReference type="PANTHER" id="PTHR46337:SF1">
    <property type="entry name" value="RCC1-LIKE G EXCHANGING FACTOR-LIKE PROTEIN"/>
    <property type="match status" value="1"/>
</dbReference>
<feature type="repeat" description="RCC1" evidence="1">
    <location>
        <begin position="416"/>
        <end position="465"/>
    </location>
</feature>
<feature type="non-terminal residue" evidence="2">
    <location>
        <position position="1"/>
    </location>
</feature>
<protein>
    <recommendedName>
        <fullName evidence="3">RCC1-like G exchanging factor-like protein</fullName>
    </recommendedName>
</protein>
<name>A0A1B6CZY5_9HEMI</name>
<feature type="repeat" description="RCC1" evidence="1">
    <location>
        <begin position="133"/>
        <end position="193"/>
    </location>
</feature>
<organism evidence="2">
    <name type="scientific">Clastoptera arizonana</name>
    <name type="common">Arizona spittle bug</name>
    <dbReference type="NCBI Taxonomy" id="38151"/>
    <lineage>
        <taxon>Eukaryota</taxon>
        <taxon>Metazoa</taxon>
        <taxon>Ecdysozoa</taxon>
        <taxon>Arthropoda</taxon>
        <taxon>Hexapoda</taxon>
        <taxon>Insecta</taxon>
        <taxon>Pterygota</taxon>
        <taxon>Neoptera</taxon>
        <taxon>Paraneoptera</taxon>
        <taxon>Hemiptera</taxon>
        <taxon>Auchenorrhyncha</taxon>
        <taxon>Cercopoidea</taxon>
        <taxon>Clastopteridae</taxon>
        <taxon>Clastoptera</taxon>
    </lineage>
</organism>
<dbReference type="SUPFAM" id="SSF50985">
    <property type="entry name" value="RCC1/BLIP-II"/>
    <property type="match status" value="1"/>
</dbReference>
<dbReference type="GO" id="GO:0005085">
    <property type="term" value="F:guanyl-nucleotide exchange factor activity"/>
    <property type="evidence" value="ECO:0007669"/>
    <property type="project" value="TreeGrafter"/>
</dbReference>
<reference evidence="2" key="1">
    <citation type="submission" date="2015-12" db="EMBL/GenBank/DDBJ databases">
        <title>De novo transcriptome assembly of four potential Pierce s Disease insect vectors from Arizona vineyards.</title>
        <authorList>
            <person name="Tassone E.E."/>
        </authorList>
    </citation>
    <scope>NUCLEOTIDE SEQUENCE</scope>
</reference>
<dbReference type="Gene3D" id="2.130.10.30">
    <property type="entry name" value="Regulator of chromosome condensation 1/beta-lactamase-inhibitor protein II"/>
    <property type="match status" value="2"/>
</dbReference>
<dbReference type="InterPro" id="IPR009091">
    <property type="entry name" value="RCC1/BLIP-II"/>
</dbReference>
<accession>A0A1B6CZY5</accession>
<feature type="repeat" description="RCC1" evidence="1">
    <location>
        <begin position="194"/>
        <end position="250"/>
    </location>
</feature>
<dbReference type="Pfam" id="PF13540">
    <property type="entry name" value="RCC1_2"/>
    <property type="match status" value="2"/>
</dbReference>
<dbReference type="EMBL" id="GEDC01018334">
    <property type="protein sequence ID" value="JAS18964.1"/>
    <property type="molecule type" value="Transcribed_RNA"/>
</dbReference>
<dbReference type="GO" id="GO:0070131">
    <property type="term" value="P:positive regulation of mitochondrial translation"/>
    <property type="evidence" value="ECO:0007669"/>
    <property type="project" value="TreeGrafter"/>
</dbReference>
<feature type="repeat" description="RCC1" evidence="1">
    <location>
        <begin position="70"/>
        <end position="129"/>
    </location>
</feature>
<feature type="repeat" description="RCC1" evidence="1">
    <location>
        <begin position="358"/>
        <end position="415"/>
    </location>
</feature>
<evidence type="ECO:0008006" key="3">
    <source>
        <dbReference type="Google" id="ProtNLM"/>
    </source>
</evidence>
<sequence>QPTSYVMAALIKRCVYCSRLILCNRSILSSLETCNNNIQKRFVKRKFPIDQDKEKNLPVFQYPISSESDRLVYVWGLGEHGALGNQKQINHRRKPPVYLQRPMRHPIAAHFKVVDIASGYGFTIFAVDSKEKYKVFGCGINSDSQIGYHAPRKDHPLGMVLVPAPVEIPFKSNSTKVTSVSAGRAHSLVLTDSEGVYSFGNNAYGQCGRKIVPSEDYEASRIVHNIRHLGGYKITSIHCGQDHSLFITEKGEVYSCGWGADGQTGLGHFKSEWSPKRVEGDILHENITKVTGTSDCVLALNDKGEVFGWGNNEYRQLQSDGDNQQISIPLYLNKLKNKGRIIDVAAGGSFCLALNEEGGVFVWGYGLLGCGPSVERAIEPIQIPETLFGKNMFVEDSRVTKVACGMFHLAAVTNHCHLYTWGRNKYGNLGLGHLKDQSFPLKVAVGGAVVKVAPGVDHTVTLCKPFA</sequence>
<dbReference type="PROSITE" id="PS00626">
    <property type="entry name" value="RCC1_2"/>
    <property type="match status" value="1"/>
</dbReference>
<gene>
    <name evidence="2" type="ORF">g.2989</name>
</gene>
<dbReference type="GO" id="GO:0005743">
    <property type="term" value="C:mitochondrial inner membrane"/>
    <property type="evidence" value="ECO:0007669"/>
    <property type="project" value="TreeGrafter"/>
</dbReference>
<dbReference type="Pfam" id="PF00415">
    <property type="entry name" value="RCC1"/>
    <property type="match status" value="4"/>
</dbReference>
<dbReference type="AlphaFoldDB" id="A0A1B6CZY5"/>
<dbReference type="PRINTS" id="PR00633">
    <property type="entry name" value="RCCNDNSATION"/>
</dbReference>
<dbReference type="GO" id="GO:0019843">
    <property type="term" value="F:rRNA binding"/>
    <property type="evidence" value="ECO:0007669"/>
    <property type="project" value="TreeGrafter"/>
</dbReference>
<evidence type="ECO:0000313" key="2">
    <source>
        <dbReference type="EMBL" id="JAS18964.1"/>
    </source>
</evidence>
<feature type="repeat" description="RCC1" evidence="1">
    <location>
        <begin position="251"/>
        <end position="303"/>
    </location>
</feature>
<dbReference type="PROSITE" id="PS50012">
    <property type="entry name" value="RCC1_3"/>
    <property type="match status" value="7"/>
</dbReference>
<evidence type="ECO:0000256" key="1">
    <source>
        <dbReference type="PROSITE-ProRule" id="PRU00235"/>
    </source>
</evidence>
<proteinExistence type="predicted"/>
<dbReference type="InterPro" id="IPR000408">
    <property type="entry name" value="Reg_chr_condens"/>
</dbReference>
<dbReference type="InterPro" id="IPR053035">
    <property type="entry name" value="Mitochondrial_GEF_domain"/>
</dbReference>
<feature type="repeat" description="RCC1" evidence="1">
    <location>
        <begin position="304"/>
        <end position="357"/>
    </location>
</feature>